<dbReference type="STRING" id="720554.Clocl_0525"/>
<evidence type="ECO:0000313" key="21">
    <source>
        <dbReference type="Proteomes" id="UP000005435"/>
    </source>
</evidence>
<keyword evidence="9" id="KW-0808">Transferase</keyword>
<evidence type="ECO:0000256" key="8">
    <source>
        <dbReference type="ARBA" id="ARBA00022553"/>
    </source>
</evidence>
<dbReference type="eggNOG" id="COG3437">
    <property type="taxonomic scope" value="Bacteria"/>
</dbReference>
<dbReference type="Gene3D" id="1.20.5.1930">
    <property type="match status" value="1"/>
</dbReference>
<dbReference type="PANTHER" id="PTHR24421">
    <property type="entry name" value="NITRATE/NITRITE SENSOR PROTEIN NARX-RELATED"/>
    <property type="match status" value="1"/>
</dbReference>
<evidence type="ECO:0000256" key="18">
    <source>
        <dbReference type="ARBA" id="ARBA00030800"/>
    </source>
</evidence>
<dbReference type="GO" id="GO:0016020">
    <property type="term" value="C:membrane"/>
    <property type="evidence" value="ECO:0007669"/>
    <property type="project" value="InterPro"/>
</dbReference>
<dbReference type="CDD" id="cd16917">
    <property type="entry name" value="HATPase_UhpB-NarQ-NarX-like"/>
    <property type="match status" value="1"/>
</dbReference>
<dbReference type="InterPro" id="IPR011712">
    <property type="entry name" value="Sig_transdc_His_kin_sub3_dim/P"/>
</dbReference>
<protein>
    <recommendedName>
        <fullName evidence="5">Oxygen sensor histidine kinase NreB</fullName>
        <ecNumber evidence="4">2.7.13.3</ecNumber>
    </recommendedName>
    <alternativeName>
        <fullName evidence="18">Nitrogen regulation protein B</fullName>
    </alternativeName>
</protein>
<dbReference type="GO" id="GO:0046983">
    <property type="term" value="F:protein dimerization activity"/>
    <property type="evidence" value="ECO:0007669"/>
    <property type="project" value="InterPro"/>
</dbReference>
<evidence type="ECO:0000256" key="9">
    <source>
        <dbReference type="ARBA" id="ARBA00022679"/>
    </source>
</evidence>
<dbReference type="Gene3D" id="3.30.450.40">
    <property type="match status" value="1"/>
</dbReference>
<dbReference type="InterPro" id="IPR003018">
    <property type="entry name" value="GAF"/>
</dbReference>
<comment type="subcellular location">
    <subcellularLocation>
        <location evidence="3">Cytoplasm</location>
    </subcellularLocation>
</comment>
<keyword evidence="11" id="KW-0547">Nucleotide-binding</keyword>
<dbReference type="SMART" id="SM00065">
    <property type="entry name" value="GAF"/>
    <property type="match status" value="1"/>
</dbReference>
<evidence type="ECO:0000313" key="20">
    <source>
        <dbReference type="EMBL" id="AEV67242.1"/>
    </source>
</evidence>
<dbReference type="PROSITE" id="PS50109">
    <property type="entry name" value="HIS_KIN"/>
    <property type="match status" value="1"/>
</dbReference>
<evidence type="ECO:0000256" key="11">
    <source>
        <dbReference type="ARBA" id="ARBA00022741"/>
    </source>
</evidence>
<evidence type="ECO:0000256" key="10">
    <source>
        <dbReference type="ARBA" id="ARBA00022723"/>
    </source>
</evidence>
<dbReference type="InterPro" id="IPR003594">
    <property type="entry name" value="HATPase_dom"/>
</dbReference>
<gene>
    <name evidence="20" type="ordered locus">Clocl_0525</name>
</gene>
<evidence type="ECO:0000256" key="15">
    <source>
        <dbReference type="ARBA" id="ARBA00023012"/>
    </source>
</evidence>
<dbReference type="InterPro" id="IPR036890">
    <property type="entry name" value="HATPase_C_sf"/>
</dbReference>
<dbReference type="SUPFAM" id="SSF55781">
    <property type="entry name" value="GAF domain-like"/>
    <property type="match status" value="1"/>
</dbReference>
<keyword evidence="21" id="KW-1185">Reference proteome</keyword>
<dbReference type="GO" id="GO:0000155">
    <property type="term" value="F:phosphorelay sensor kinase activity"/>
    <property type="evidence" value="ECO:0007669"/>
    <property type="project" value="InterPro"/>
</dbReference>
<comment type="catalytic activity">
    <reaction evidence="1">
        <text>ATP + protein L-histidine = ADP + protein N-phospho-L-histidine.</text>
        <dbReference type="EC" id="2.7.13.3"/>
    </reaction>
</comment>
<evidence type="ECO:0000256" key="4">
    <source>
        <dbReference type="ARBA" id="ARBA00012438"/>
    </source>
</evidence>
<sequence>MLNKNAFYLGSQVSIYDDFIYFLKNAFCKINIFTNVNDFVKNIESFPSHTSNADVHPIILFIEYPFLNEINNYLNNRLEYSEYILMSFYHEEQRSIGYFDNVFDFVNVIEFNKQFLLNKLKNEINIRENFLSLKYCFSEFYEVDKAISLENNTFNLLETVITSSIRLTSSDAAILYLVIDKNSYNWTTIKDDNYDDKLLKFIISKNMSIDIDLDVHTSTITQDSVLGYSVITGKPIRIDDVCTLNADSEYHYNNYFDLSSGYITKSVLTIPMKNHENNVLGVIQLINKKENPNQKIDYKDPSGMSSIIPYTYMDELIMTLLADRTGIMLENILMYNDMQHLLEGLKNQNMALDTLIQRIQKAQEEERKRIVRELHDGPAQAMANFSFKLELARKYITDNMIEKGLHELDLLAESIDFTSKEIRSILYDMKASNLDNGLAKALENRLRFFEENTGLKVNFMFSGDDSKLEHHIVYSLYRMVVETLTHIHKFAKASMVTVDLRIYETGISIQVTDDGMGFDVKTNADKQKAINAGFGLSLLKERVEFLKGRFDIQSAPGKGTDLIIFIPS</sequence>
<dbReference type="InterPro" id="IPR005467">
    <property type="entry name" value="His_kinase_dom"/>
</dbReference>
<dbReference type="Gene3D" id="3.30.565.10">
    <property type="entry name" value="Histidine kinase-like ATPase, C-terminal domain"/>
    <property type="match status" value="1"/>
</dbReference>
<keyword evidence="8" id="KW-0597">Phosphoprotein</keyword>
<dbReference type="OrthoDB" id="9781904at2"/>
<evidence type="ECO:0000256" key="12">
    <source>
        <dbReference type="ARBA" id="ARBA00022777"/>
    </source>
</evidence>
<organism evidence="20 21">
    <name type="scientific">Acetivibrio clariflavus (strain DSM 19732 / NBRC 101661 / EBR45)</name>
    <name type="common">Clostridium clariflavum</name>
    <dbReference type="NCBI Taxonomy" id="720554"/>
    <lineage>
        <taxon>Bacteria</taxon>
        <taxon>Bacillati</taxon>
        <taxon>Bacillota</taxon>
        <taxon>Clostridia</taxon>
        <taxon>Eubacteriales</taxon>
        <taxon>Oscillospiraceae</taxon>
        <taxon>Acetivibrio</taxon>
    </lineage>
</organism>
<dbReference type="AlphaFoldDB" id="G8LT38"/>
<dbReference type="Pfam" id="PF02518">
    <property type="entry name" value="HATPase_c"/>
    <property type="match status" value="1"/>
</dbReference>
<keyword evidence="6" id="KW-0004">4Fe-4S</keyword>
<dbReference type="InterPro" id="IPR050482">
    <property type="entry name" value="Sensor_HK_TwoCompSys"/>
</dbReference>
<evidence type="ECO:0000256" key="14">
    <source>
        <dbReference type="ARBA" id="ARBA00023004"/>
    </source>
</evidence>
<evidence type="ECO:0000259" key="19">
    <source>
        <dbReference type="PROSITE" id="PS50109"/>
    </source>
</evidence>
<dbReference type="KEGG" id="ccl:Clocl_0525"/>
<evidence type="ECO:0000256" key="2">
    <source>
        <dbReference type="ARBA" id="ARBA00001966"/>
    </source>
</evidence>
<evidence type="ECO:0000256" key="17">
    <source>
        <dbReference type="ARBA" id="ARBA00024827"/>
    </source>
</evidence>
<evidence type="ECO:0000256" key="1">
    <source>
        <dbReference type="ARBA" id="ARBA00000085"/>
    </source>
</evidence>
<comment type="function">
    <text evidence="17">Member of the two-component regulatory system NreB/NreC involved in the control of dissimilatory nitrate/nitrite reduction in response to oxygen. NreB functions as a direct oxygen sensor histidine kinase which is autophosphorylated, in the absence of oxygen, probably at the conserved histidine residue, and transfers its phosphate group probably to a conserved aspartate residue of NreC. NreB/NreC activates the expression of the nitrate (narGHJI) and nitrite (nir) reductase operons, as well as the putative nitrate transporter gene narT.</text>
</comment>
<dbReference type="Pfam" id="PF07730">
    <property type="entry name" value="HisKA_3"/>
    <property type="match status" value="1"/>
</dbReference>
<feature type="domain" description="Histidine kinase" evidence="19">
    <location>
        <begin position="476"/>
        <end position="568"/>
    </location>
</feature>
<keyword evidence="10" id="KW-0479">Metal-binding</keyword>
<reference evidence="20 21" key="2">
    <citation type="journal article" date="2012" name="Stand. Genomic Sci.">
        <title>Complete Genome Sequence of Clostridium clariflavum DSM 19732.</title>
        <authorList>
            <person name="Izquierdo J.A."/>
            <person name="Goodwin L."/>
            <person name="Davenport K.W."/>
            <person name="Teshima H."/>
            <person name="Bruce D."/>
            <person name="Detter C."/>
            <person name="Tapia R."/>
            <person name="Han S."/>
            <person name="Land M."/>
            <person name="Hauser L."/>
            <person name="Jeffries C.D."/>
            <person name="Han J."/>
            <person name="Pitluck S."/>
            <person name="Nolan M."/>
            <person name="Chen A."/>
            <person name="Huntemann M."/>
            <person name="Mavromatis K."/>
            <person name="Mikhailova N."/>
            <person name="Liolios K."/>
            <person name="Woyke T."/>
            <person name="Lynd L.R."/>
        </authorList>
    </citation>
    <scope>NUCLEOTIDE SEQUENCE [LARGE SCALE GENOMIC DNA]</scope>
    <source>
        <strain evidence="21">DSM 19732 / NBRC 101661 / EBR45</strain>
    </source>
</reference>
<evidence type="ECO:0000256" key="7">
    <source>
        <dbReference type="ARBA" id="ARBA00022490"/>
    </source>
</evidence>
<keyword evidence="15" id="KW-0902">Two-component regulatory system</keyword>
<keyword evidence="16" id="KW-0411">Iron-sulfur</keyword>
<dbReference type="GO" id="GO:0005737">
    <property type="term" value="C:cytoplasm"/>
    <property type="evidence" value="ECO:0007669"/>
    <property type="project" value="UniProtKB-SubCell"/>
</dbReference>
<keyword evidence="14" id="KW-0408">Iron</keyword>
<reference evidence="21" key="1">
    <citation type="submission" date="2011-12" db="EMBL/GenBank/DDBJ databases">
        <title>Complete sequence of Clostridium clariflavum DSM 19732.</title>
        <authorList>
            <consortium name="US DOE Joint Genome Institute"/>
            <person name="Lucas S."/>
            <person name="Han J."/>
            <person name="Lapidus A."/>
            <person name="Cheng J.-F."/>
            <person name="Goodwin L."/>
            <person name="Pitluck S."/>
            <person name="Peters L."/>
            <person name="Teshima H."/>
            <person name="Detter J.C."/>
            <person name="Han C."/>
            <person name="Tapia R."/>
            <person name="Land M."/>
            <person name="Hauser L."/>
            <person name="Kyrpides N."/>
            <person name="Ivanova N."/>
            <person name="Pagani I."/>
            <person name="Kitzmiller T."/>
            <person name="Lynd L."/>
            <person name="Izquierdo J."/>
            <person name="Woyke T."/>
        </authorList>
    </citation>
    <scope>NUCLEOTIDE SEQUENCE [LARGE SCALE GENOMIC DNA]</scope>
    <source>
        <strain evidence="21">DSM 19732 / NBRC 101661 / EBR45</strain>
    </source>
</reference>
<dbReference type="EMBL" id="CP003065">
    <property type="protein sequence ID" value="AEV67242.1"/>
    <property type="molecule type" value="Genomic_DNA"/>
</dbReference>
<dbReference type="InterPro" id="IPR029016">
    <property type="entry name" value="GAF-like_dom_sf"/>
</dbReference>
<dbReference type="eggNOG" id="COG4585">
    <property type="taxonomic scope" value="Bacteria"/>
</dbReference>
<name>G8LT38_ACECE</name>
<dbReference type="Proteomes" id="UP000005435">
    <property type="component" value="Chromosome"/>
</dbReference>
<evidence type="ECO:0000256" key="16">
    <source>
        <dbReference type="ARBA" id="ARBA00023014"/>
    </source>
</evidence>
<dbReference type="HOGENOM" id="CLU_479596_0_0_9"/>
<accession>G8LT38</accession>
<evidence type="ECO:0000256" key="5">
    <source>
        <dbReference type="ARBA" id="ARBA00017322"/>
    </source>
</evidence>
<dbReference type="GO" id="GO:0046872">
    <property type="term" value="F:metal ion binding"/>
    <property type="evidence" value="ECO:0007669"/>
    <property type="project" value="UniProtKB-KW"/>
</dbReference>
<dbReference type="SUPFAM" id="SSF55874">
    <property type="entry name" value="ATPase domain of HSP90 chaperone/DNA topoisomerase II/histidine kinase"/>
    <property type="match status" value="1"/>
</dbReference>
<dbReference type="GO" id="GO:0051539">
    <property type="term" value="F:4 iron, 4 sulfur cluster binding"/>
    <property type="evidence" value="ECO:0007669"/>
    <property type="project" value="UniProtKB-KW"/>
</dbReference>
<keyword evidence="13" id="KW-0067">ATP-binding</keyword>
<dbReference type="PRINTS" id="PR00344">
    <property type="entry name" value="BCTRLSENSOR"/>
</dbReference>
<evidence type="ECO:0000256" key="3">
    <source>
        <dbReference type="ARBA" id="ARBA00004496"/>
    </source>
</evidence>
<keyword evidence="12 20" id="KW-0418">Kinase</keyword>
<dbReference type="RefSeq" id="WP_014253874.1">
    <property type="nucleotide sequence ID" value="NC_016627.1"/>
</dbReference>
<evidence type="ECO:0000256" key="6">
    <source>
        <dbReference type="ARBA" id="ARBA00022485"/>
    </source>
</evidence>
<keyword evidence="7" id="KW-0963">Cytoplasm</keyword>
<proteinExistence type="predicted"/>
<dbReference type="PANTHER" id="PTHR24421:SF10">
    <property type="entry name" value="NITRATE_NITRITE SENSOR PROTEIN NARQ"/>
    <property type="match status" value="1"/>
</dbReference>
<dbReference type="EC" id="2.7.13.3" evidence="4"/>
<dbReference type="InterPro" id="IPR004358">
    <property type="entry name" value="Sig_transdc_His_kin-like_C"/>
</dbReference>
<evidence type="ECO:0000256" key="13">
    <source>
        <dbReference type="ARBA" id="ARBA00022840"/>
    </source>
</evidence>
<comment type="cofactor">
    <cofactor evidence="2">
        <name>[4Fe-4S] cluster</name>
        <dbReference type="ChEBI" id="CHEBI:49883"/>
    </cofactor>
</comment>
<dbReference type="GO" id="GO:0005524">
    <property type="term" value="F:ATP binding"/>
    <property type="evidence" value="ECO:0007669"/>
    <property type="project" value="UniProtKB-KW"/>
</dbReference>